<dbReference type="GO" id="GO:0006406">
    <property type="term" value="P:mRNA export from nucleus"/>
    <property type="evidence" value="ECO:0007669"/>
    <property type="project" value="InterPro"/>
</dbReference>
<dbReference type="VEuPathDB" id="FungiDB:VP01_4576g1"/>
<evidence type="ECO:0000313" key="3">
    <source>
        <dbReference type="EMBL" id="KNZ50156.1"/>
    </source>
</evidence>
<dbReference type="STRING" id="27349.A0A0L6UNP2"/>
<feature type="domain" description="THO complex subunitTHOC2 C-terminal" evidence="1">
    <location>
        <begin position="361"/>
        <end position="393"/>
    </location>
</feature>
<feature type="non-terminal residue" evidence="3">
    <location>
        <position position="1"/>
    </location>
</feature>
<dbReference type="GO" id="GO:0003729">
    <property type="term" value="F:mRNA binding"/>
    <property type="evidence" value="ECO:0007669"/>
    <property type="project" value="TreeGrafter"/>
</dbReference>
<feature type="domain" description="THO complex subunitTHOC2 C-terminal" evidence="1">
    <location>
        <begin position="397"/>
        <end position="576"/>
    </location>
</feature>
<gene>
    <name evidence="3" type="ORF">VP01_4576g1</name>
</gene>
<dbReference type="InterPro" id="IPR021726">
    <property type="entry name" value="THO_THOC2_N"/>
</dbReference>
<evidence type="ECO:0000259" key="1">
    <source>
        <dbReference type="Pfam" id="PF11262"/>
    </source>
</evidence>
<reference evidence="3 4" key="1">
    <citation type="submission" date="2015-08" db="EMBL/GenBank/DDBJ databases">
        <title>Next Generation Sequencing and Analysis of the Genome of Puccinia sorghi L Schw, the Causal Agent of Maize Common Rust.</title>
        <authorList>
            <person name="Rochi L."/>
            <person name="Burguener G."/>
            <person name="Darino M."/>
            <person name="Turjanski A."/>
            <person name="Kreff E."/>
            <person name="Dieguez M.J."/>
            <person name="Sacco F."/>
        </authorList>
    </citation>
    <scope>NUCLEOTIDE SEQUENCE [LARGE SCALE GENOMIC DNA]</scope>
    <source>
        <strain evidence="3 4">RO10H11247</strain>
    </source>
</reference>
<feature type="domain" description="THO complex subunitTHOC2 N-terminal" evidence="2">
    <location>
        <begin position="56"/>
        <end position="114"/>
    </location>
</feature>
<dbReference type="Proteomes" id="UP000037035">
    <property type="component" value="Unassembled WGS sequence"/>
</dbReference>
<evidence type="ECO:0000313" key="4">
    <source>
        <dbReference type="Proteomes" id="UP000037035"/>
    </source>
</evidence>
<dbReference type="AlphaFoldDB" id="A0A0L6UNP2"/>
<dbReference type="InterPro" id="IPR040007">
    <property type="entry name" value="Tho2"/>
</dbReference>
<organism evidence="3 4">
    <name type="scientific">Puccinia sorghi</name>
    <dbReference type="NCBI Taxonomy" id="27349"/>
    <lineage>
        <taxon>Eukaryota</taxon>
        <taxon>Fungi</taxon>
        <taxon>Dikarya</taxon>
        <taxon>Basidiomycota</taxon>
        <taxon>Pucciniomycotina</taxon>
        <taxon>Pucciniomycetes</taxon>
        <taxon>Pucciniales</taxon>
        <taxon>Pucciniaceae</taxon>
        <taxon>Puccinia</taxon>
    </lineage>
</organism>
<sequence>GPAMELHIKTVFIAGILDDARMCSCLQFERATADAKFKRVLKTMTLDNVREKSCALSKLASSSPCIMFNAALNPIQTYDKLIACVIECLSYLNLFALDVLSYSIVEFLSNPNNKDRSNLSLDPAIALQYIANQLAFVNAKDLIILRDMISKMAGADVLQDLSASQVVALGGLKTLRAEAISPTSLTVKKPSFSKSSNRLMKALTESGLTVPLLLLVTLQQQNAVLLADEGRISILFQYIEFLRIQLASRSISDHEKALPPMELMWEQYQNDPAIVFQVWGPLFPASVRPALKIGDDGEVKIDRNLASAALPSLTDKCVEPGIVLLAEKILPGQTRKLVGSVASLHSTQTPHSTNLNRCNKKSPHFFVTLWQLELYDIRMPDEKYVSETNRLNGMSYTRARLASEKSCWFPRKIDIYPFQLTCYQITHTLCLVSARSAFRAQLLEHIIQHCFNPRAKISPVDAAYAAQFIKNLHGLGTAPFITLKLLDRIFSSDVGPSIFPCSEFEASNYGRFLKDLFLLVKSWYDSESIFKKTGLGKDKRGNYLPGLRMKWVKSDNASEAIAESDVLSYENLQKVVK</sequence>
<name>A0A0L6UNP2_9BASI</name>
<dbReference type="PANTHER" id="PTHR21597">
    <property type="entry name" value="THO2 PROTEIN"/>
    <property type="match status" value="1"/>
</dbReference>
<comment type="caution">
    <text evidence="3">The sequence shown here is derived from an EMBL/GenBank/DDBJ whole genome shotgun (WGS) entry which is preliminary data.</text>
</comment>
<dbReference type="Pfam" id="PF11732">
    <property type="entry name" value="Thoc2"/>
    <property type="match status" value="1"/>
</dbReference>
<dbReference type="Pfam" id="PF11262">
    <property type="entry name" value="Tho2"/>
    <property type="match status" value="2"/>
</dbReference>
<dbReference type="PANTHER" id="PTHR21597:SF0">
    <property type="entry name" value="THO COMPLEX SUBUNIT 2"/>
    <property type="match status" value="1"/>
</dbReference>
<dbReference type="InterPro" id="IPR021418">
    <property type="entry name" value="THO_THOC2_C"/>
</dbReference>
<accession>A0A0L6UNP2</accession>
<dbReference type="EMBL" id="LAVV01009697">
    <property type="protein sequence ID" value="KNZ50156.1"/>
    <property type="molecule type" value="Genomic_DNA"/>
</dbReference>
<keyword evidence="4" id="KW-1185">Reference proteome</keyword>
<dbReference type="GO" id="GO:0000445">
    <property type="term" value="C:THO complex part of transcription export complex"/>
    <property type="evidence" value="ECO:0007669"/>
    <property type="project" value="TreeGrafter"/>
</dbReference>
<protein>
    <submittedName>
        <fullName evidence="3">Uncharacterized protein</fullName>
    </submittedName>
</protein>
<proteinExistence type="predicted"/>
<dbReference type="OrthoDB" id="29024at2759"/>
<evidence type="ECO:0000259" key="2">
    <source>
        <dbReference type="Pfam" id="PF11732"/>
    </source>
</evidence>
<dbReference type="GO" id="GO:0006397">
    <property type="term" value="P:mRNA processing"/>
    <property type="evidence" value="ECO:0007669"/>
    <property type="project" value="InterPro"/>
</dbReference>